<gene>
    <name evidence="3" type="ORF">BE0216_04660</name>
</gene>
<dbReference type="AlphaFoldDB" id="A0A7L9SNW8"/>
<dbReference type="GO" id="GO:0005524">
    <property type="term" value="F:ATP binding"/>
    <property type="evidence" value="ECO:0007669"/>
    <property type="project" value="UniProtKB-KW"/>
</dbReference>
<name>A0A7L9SNW8_9BIFI</name>
<evidence type="ECO:0000313" key="3">
    <source>
        <dbReference type="EMBL" id="QOL31837.1"/>
    </source>
</evidence>
<dbReference type="KEGG" id="beu:BE0216_04660"/>
<protein>
    <submittedName>
        <fullName evidence="3">ATP-binding protein</fullName>
    </submittedName>
</protein>
<proteinExistence type="predicted"/>
<keyword evidence="4" id="KW-1185">Reference proteome</keyword>
<dbReference type="SUPFAM" id="SSF52540">
    <property type="entry name" value="P-loop containing nucleoside triphosphate hydrolases"/>
    <property type="match status" value="1"/>
</dbReference>
<evidence type="ECO:0000259" key="1">
    <source>
        <dbReference type="Pfam" id="PF13173"/>
    </source>
</evidence>
<dbReference type="InterPro" id="IPR025420">
    <property type="entry name" value="DUF4143"/>
</dbReference>
<keyword evidence="3" id="KW-0547">Nucleotide-binding</keyword>
<dbReference type="PANTHER" id="PTHR43566:SF2">
    <property type="entry name" value="DUF4143 DOMAIN-CONTAINING PROTEIN"/>
    <property type="match status" value="1"/>
</dbReference>
<dbReference type="Proteomes" id="UP000593943">
    <property type="component" value="Chromosome"/>
</dbReference>
<feature type="domain" description="AAA" evidence="1">
    <location>
        <begin position="23"/>
        <end position="138"/>
    </location>
</feature>
<dbReference type="RefSeq" id="WP_094636928.1">
    <property type="nucleotide sequence ID" value="NZ_CP062938.1"/>
</dbReference>
<feature type="domain" description="DUF4143" evidence="2">
    <location>
        <begin position="179"/>
        <end position="339"/>
    </location>
</feature>
<evidence type="ECO:0000313" key="4">
    <source>
        <dbReference type="Proteomes" id="UP000593943"/>
    </source>
</evidence>
<dbReference type="InterPro" id="IPR041682">
    <property type="entry name" value="AAA_14"/>
</dbReference>
<accession>A0A7L9SNW8</accession>
<organism evidence="3 4">
    <name type="scientific">Bifidobacterium eulemuris</name>
    <dbReference type="NCBI Taxonomy" id="1765219"/>
    <lineage>
        <taxon>Bacteria</taxon>
        <taxon>Bacillati</taxon>
        <taxon>Actinomycetota</taxon>
        <taxon>Actinomycetes</taxon>
        <taxon>Bifidobacteriales</taxon>
        <taxon>Bifidobacteriaceae</taxon>
        <taxon>Bifidobacterium</taxon>
    </lineage>
</organism>
<keyword evidence="3" id="KW-0067">ATP-binding</keyword>
<dbReference type="InterPro" id="IPR027417">
    <property type="entry name" value="P-loop_NTPase"/>
</dbReference>
<dbReference type="PANTHER" id="PTHR43566">
    <property type="entry name" value="CONSERVED PROTEIN"/>
    <property type="match status" value="1"/>
</dbReference>
<dbReference type="OrthoDB" id="128089at2"/>
<dbReference type="Pfam" id="PF13635">
    <property type="entry name" value="DUF4143"/>
    <property type="match status" value="1"/>
</dbReference>
<dbReference type="Pfam" id="PF13173">
    <property type="entry name" value="AAA_14"/>
    <property type="match status" value="1"/>
</dbReference>
<dbReference type="EMBL" id="CP062938">
    <property type="protein sequence ID" value="QOL31837.1"/>
    <property type="molecule type" value="Genomic_DNA"/>
</dbReference>
<reference evidence="3 4" key="1">
    <citation type="submission" date="2020-10" db="EMBL/GenBank/DDBJ databases">
        <title>Genome sequencing of Bifidobacterium eulemuris_DSMZ_100216.</title>
        <authorList>
            <person name="Kim J."/>
        </authorList>
    </citation>
    <scope>NUCLEOTIDE SEQUENCE [LARGE SCALE GENOMIC DNA]</scope>
    <source>
        <strain evidence="3 4">DSM 100216</strain>
    </source>
</reference>
<evidence type="ECO:0000259" key="2">
    <source>
        <dbReference type="Pfam" id="PF13635"/>
    </source>
</evidence>
<sequence>MAGWAMIPRILADCAKQLSEWFPVVSVTGPRQSGKSTLVRSVFKDYEYLNLEDPQLRTAALEDPVGFIRNRSGKLILDEVQHVPDLFSMIQVVSDERGAVGQYVLSGSQNFLLLNSITQSLAGRVGLLKLLPLSYEEALRDSPSLSSDDFMLRGGYPRLYDTGMPYDVFFGNYINTYIERDVGEYLDVRNLTAFRRFLGLCALNAGNLVNYSKLANELEVAAATIRSWTSVLESSYITFSLMPYAANIRKRLTKTPKLYFYDTGLLCHLLGYDALEDLLVSPHLGMVFENLIIAETMKRYFNQGREPRLMFYRDDSKVEVDLLDYTDMRHPRMVEIKSGQTYHDRFAKSLGTVVAQLGIPEDERYVVARVADSFQSKGVHVVSAADWLTR</sequence>